<proteinExistence type="predicted"/>
<accession>A0ABQ9EQR4</accession>
<dbReference type="Proteomes" id="UP001217089">
    <property type="component" value="Unassembled WGS sequence"/>
</dbReference>
<organism evidence="2 3">
    <name type="scientific">Tegillarca granosa</name>
    <name type="common">Malaysian cockle</name>
    <name type="synonym">Anadara granosa</name>
    <dbReference type="NCBI Taxonomy" id="220873"/>
    <lineage>
        <taxon>Eukaryota</taxon>
        <taxon>Metazoa</taxon>
        <taxon>Spiralia</taxon>
        <taxon>Lophotrochozoa</taxon>
        <taxon>Mollusca</taxon>
        <taxon>Bivalvia</taxon>
        <taxon>Autobranchia</taxon>
        <taxon>Pteriomorphia</taxon>
        <taxon>Arcoida</taxon>
        <taxon>Arcoidea</taxon>
        <taxon>Arcidae</taxon>
        <taxon>Tegillarca</taxon>
    </lineage>
</organism>
<evidence type="ECO:0000256" key="1">
    <source>
        <dbReference type="ARBA" id="ARBA00001962"/>
    </source>
</evidence>
<dbReference type="InterPro" id="IPR008775">
    <property type="entry name" value="Phytyl_CoA_dOase-like"/>
</dbReference>
<sequence length="940" mass="107891">MAESPEKRIKMSWPGYTGEANPDSFNVKAMLPQPKELKPGQLPEKLIKQYFEEGYLIIEDFFKPEELEACKDTLEILVEELAQKLYKAGKVKSLYKDYGLFQRLTKLEEEFPGAVILLHKIGKIPQSFRDLWANERLLNLIEQLIGPDISGSPNWNLRTKTPHTTSMEVPWHQDSAYLDNESYSVLIPTVWIPFLDTDAKNGGMEVVERGHLPGKIAMHQCCAGDSWYIMVDEDVLEEELGVDMKKDSKLCPIPYGGMLLFNNIIPHRSLPNISNDIRWSVDLRFVKTGEASGYSGIKDPIVFRSSKNPNLKIDWETFDSVDRSSQLAASVKGVIHTPEASEFDTTIQGPWMKKWELTHINKHVRKHQSTERFPDIFDINAMPKQTAKLKEGQLPEQLIRDLFEKGYVILENYFKPEDLEQCKDAISNAVEDLAQKLYKAGKIKDLSSNERLLNLVEQLIGPDISGSPHWSLRNSAYFDNSTYNILMPSVWIPFLDTNEENGYINVEDNKKLCPIPYGGMLLFNNIIPHRSLAHASNQIRWSIDLRFMKTGVHSGMFGLKESVVLRSSKDPNLKIDWEKFNSVEKHKVHSKAVSDILVQPAKLKEGQLPEQLIRDFFEKGYVVLENYFKPEELEPCKGAISKAVEDLAQKLYKAGKIKDLYEDYGLFQRLTKMDKDFPGAAVIMHKLGKLPLAFRDLWSNEKLLNLVEQLIGPDISGSPSWNLRSKTPHNIAMDAPWHQDSAYFDNSTYNILMPSVWIPFLDTNEENGCMEMIEYGHRKGLVATHQCCAGGTWYVMLDENEMKKTLDIDVEKDKKLCPIPYGGMLLFNNIIPHRSLANVSNQIRWSIDLRFMKTGVHYGMFGLKESVVLRSSKDPYLKIDWEKFDSVEKHKVHSKAVSDILVKPEDEEFDTTIQGAWMTKWEIVHMTHHVRKHQEININR</sequence>
<name>A0ABQ9EQR4_TEGGR</name>
<comment type="cofactor">
    <cofactor evidence="1">
        <name>Fe cation</name>
        <dbReference type="ChEBI" id="CHEBI:24875"/>
    </cofactor>
</comment>
<protein>
    <submittedName>
        <fullName evidence="2">Uncharacterized protein</fullName>
    </submittedName>
</protein>
<gene>
    <name evidence="2" type="ORF">KUTeg_016802</name>
</gene>
<reference evidence="2 3" key="1">
    <citation type="submission" date="2022-12" db="EMBL/GenBank/DDBJ databases">
        <title>Chromosome-level genome of Tegillarca granosa.</title>
        <authorList>
            <person name="Kim J."/>
        </authorList>
    </citation>
    <scope>NUCLEOTIDE SEQUENCE [LARGE SCALE GENOMIC DNA]</scope>
    <source>
        <strain evidence="2">Teg-2019</strain>
        <tissue evidence="2">Adductor muscle</tissue>
    </source>
</reference>
<evidence type="ECO:0000313" key="3">
    <source>
        <dbReference type="Proteomes" id="UP001217089"/>
    </source>
</evidence>
<dbReference type="PANTHER" id="PTHR20883:SF14">
    <property type="entry name" value="PHYTANOYL-COA DIOXYGENASE"/>
    <property type="match status" value="1"/>
</dbReference>
<comment type="caution">
    <text evidence="2">The sequence shown here is derived from an EMBL/GenBank/DDBJ whole genome shotgun (WGS) entry which is preliminary data.</text>
</comment>
<dbReference type="Gene3D" id="2.60.120.620">
    <property type="entry name" value="q2cbj1_9rhob like domain"/>
    <property type="match status" value="3"/>
</dbReference>
<dbReference type="SUPFAM" id="SSF51197">
    <property type="entry name" value="Clavaminate synthase-like"/>
    <property type="match status" value="3"/>
</dbReference>
<dbReference type="Pfam" id="PF05721">
    <property type="entry name" value="PhyH"/>
    <property type="match status" value="2"/>
</dbReference>
<dbReference type="PANTHER" id="PTHR20883">
    <property type="entry name" value="PHYTANOYL-COA DIOXYGENASE DOMAIN CONTAINING 1"/>
    <property type="match status" value="1"/>
</dbReference>
<dbReference type="EMBL" id="JARBDR010000813">
    <property type="protein sequence ID" value="KAJ8306257.1"/>
    <property type="molecule type" value="Genomic_DNA"/>
</dbReference>
<keyword evidence="3" id="KW-1185">Reference proteome</keyword>
<evidence type="ECO:0000313" key="2">
    <source>
        <dbReference type="EMBL" id="KAJ8306257.1"/>
    </source>
</evidence>